<feature type="domain" description="Glycosyl transferase family 1" evidence="4">
    <location>
        <begin position="187"/>
        <end position="343"/>
    </location>
</feature>
<gene>
    <name evidence="6" type="ORF">ACIKP9_05910</name>
</gene>
<dbReference type="Gene3D" id="3.40.50.2000">
    <property type="entry name" value="Glycogen Phosphorylase B"/>
    <property type="match status" value="2"/>
</dbReference>
<name>A0ABW8GKE9_9PROT</name>
<comment type="similarity">
    <text evidence="1">Belongs to the glycosyltransferase group 1 family. Glycosyltransferase 4 subfamily.</text>
</comment>
<keyword evidence="2 6" id="KW-0328">Glycosyltransferase</keyword>
<evidence type="ECO:0000256" key="3">
    <source>
        <dbReference type="ARBA" id="ARBA00022679"/>
    </source>
</evidence>
<dbReference type="Pfam" id="PF00534">
    <property type="entry name" value="Glycos_transf_1"/>
    <property type="match status" value="1"/>
</dbReference>
<evidence type="ECO:0000259" key="5">
    <source>
        <dbReference type="Pfam" id="PF13439"/>
    </source>
</evidence>
<reference evidence="6 7" key="1">
    <citation type="submission" date="2024-11" db="EMBL/GenBank/DDBJ databases">
        <authorList>
            <person name="Kaparullina E.N."/>
            <person name="Delegan Y.A."/>
            <person name="Doronina N.V."/>
        </authorList>
    </citation>
    <scope>NUCLEOTIDE SEQUENCE [LARGE SCALE GENOMIC DNA]</scope>
    <source>
        <strain evidence="6 7">7sh_L</strain>
    </source>
</reference>
<comment type="caution">
    <text evidence="6">The sequence shown here is derived from an EMBL/GenBank/DDBJ whole genome shotgun (WGS) entry which is preliminary data.</text>
</comment>
<dbReference type="Proteomes" id="UP001617669">
    <property type="component" value="Unassembled WGS sequence"/>
</dbReference>
<evidence type="ECO:0000259" key="4">
    <source>
        <dbReference type="Pfam" id="PF00534"/>
    </source>
</evidence>
<protein>
    <submittedName>
        <fullName evidence="6">Glycosyltransferase family 4 protein</fullName>
        <ecNumber evidence="6">2.4.-.-</ecNumber>
    </submittedName>
</protein>
<dbReference type="InterPro" id="IPR001296">
    <property type="entry name" value="Glyco_trans_1"/>
</dbReference>
<keyword evidence="3 6" id="KW-0808">Transferase</keyword>
<evidence type="ECO:0000256" key="1">
    <source>
        <dbReference type="ARBA" id="ARBA00009481"/>
    </source>
</evidence>
<keyword evidence="7" id="KW-1185">Reference proteome</keyword>
<dbReference type="GO" id="GO:0016757">
    <property type="term" value="F:glycosyltransferase activity"/>
    <property type="evidence" value="ECO:0007669"/>
    <property type="project" value="UniProtKB-KW"/>
</dbReference>
<dbReference type="PANTHER" id="PTHR12526:SF640">
    <property type="entry name" value="COLANIC ACID BIOSYNTHESIS GLYCOSYLTRANSFERASE WCAL-RELATED"/>
    <property type="match status" value="1"/>
</dbReference>
<dbReference type="PANTHER" id="PTHR12526">
    <property type="entry name" value="GLYCOSYLTRANSFERASE"/>
    <property type="match status" value="1"/>
</dbReference>
<evidence type="ECO:0000256" key="2">
    <source>
        <dbReference type="ARBA" id="ARBA00022676"/>
    </source>
</evidence>
<dbReference type="EC" id="2.4.-.-" evidence="6"/>
<dbReference type="InterPro" id="IPR028098">
    <property type="entry name" value="Glyco_trans_4-like_N"/>
</dbReference>
<dbReference type="EMBL" id="JBIWXY010000001">
    <property type="protein sequence ID" value="MFJ5445759.1"/>
    <property type="molecule type" value="Genomic_DNA"/>
</dbReference>
<accession>A0ABW8GKE9</accession>
<evidence type="ECO:0000313" key="7">
    <source>
        <dbReference type="Proteomes" id="UP001617669"/>
    </source>
</evidence>
<feature type="domain" description="Glycosyltransferase subfamily 4-like N-terminal" evidence="5">
    <location>
        <begin position="27"/>
        <end position="178"/>
    </location>
</feature>
<dbReference type="RefSeq" id="WP_400880511.1">
    <property type="nucleotide sequence ID" value="NZ_JBIWXY010000001.1"/>
</dbReference>
<proteinExistence type="inferred from homology"/>
<dbReference type="CDD" id="cd03801">
    <property type="entry name" value="GT4_PimA-like"/>
    <property type="match status" value="1"/>
</dbReference>
<organism evidence="6 7">
    <name type="scientific">Methylobacillus methanolivorans</name>
    <dbReference type="NCBI Taxonomy" id="1848927"/>
    <lineage>
        <taxon>Bacteria</taxon>
        <taxon>Pseudomonadati</taxon>
        <taxon>Pseudomonadota</taxon>
        <taxon>Betaproteobacteria</taxon>
        <taxon>Nitrosomonadales</taxon>
        <taxon>Methylophilaceae</taxon>
        <taxon>Methylobacillus</taxon>
    </lineage>
</organism>
<sequence length="382" mass="42908">MKQRIKVLQLHPDYNVKTNDVSDLGEQIVKGLPRDQFEVTCAYLSGKPTASQPHSIAEHVHYFDIPDTKMRGLRLQALWQLYRFCKTNQFDVVICNRFKVVSMLLQLNKILRIPLCIGISHVLNEYHRPYRRFQVKLFADRHWHFVGVSDAVKDSLIGYQSGFTPLNTHAIPNAIDIAKSEASQLPQEQARAALGLPNGNRIIGAIGQLFARKGHRFLIAALAKIQHQFPDAHIGIIGKGSEEQNLRAQIASLGLEDKVHLLGFRANALQYVRAFDIWAMPSLKEGLPLALMEGISGHLPVIASDIPEMRDVILGAGGLATPPEDIESLSQALTEYLSLDAQQLKIKGEQAFHYLASQHSIEAYREQYRSLIEKQLKETTSQ</sequence>
<dbReference type="Pfam" id="PF13439">
    <property type="entry name" value="Glyco_transf_4"/>
    <property type="match status" value="1"/>
</dbReference>
<evidence type="ECO:0000313" key="6">
    <source>
        <dbReference type="EMBL" id="MFJ5445759.1"/>
    </source>
</evidence>
<dbReference type="SUPFAM" id="SSF53756">
    <property type="entry name" value="UDP-Glycosyltransferase/glycogen phosphorylase"/>
    <property type="match status" value="1"/>
</dbReference>